<gene>
    <name evidence="15" type="ORF">DFR35_1876</name>
</gene>
<feature type="transmembrane region" description="Helical" evidence="13">
    <location>
        <begin position="12"/>
        <end position="33"/>
    </location>
</feature>
<evidence type="ECO:0000256" key="4">
    <source>
        <dbReference type="ARBA" id="ARBA00022475"/>
    </source>
</evidence>
<dbReference type="GO" id="GO:0020037">
    <property type="term" value="F:heme binding"/>
    <property type="evidence" value="ECO:0007669"/>
    <property type="project" value="TreeGrafter"/>
</dbReference>
<keyword evidence="5" id="KW-0349">Heme</keyword>
<evidence type="ECO:0000256" key="5">
    <source>
        <dbReference type="ARBA" id="ARBA00022617"/>
    </source>
</evidence>
<evidence type="ECO:0000256" key="7">
    <source>
        <dbReference type="ARBA" id="ARBA00022723"/>
    </source>
</evidence>
<feature type="transmembrane region" description="Helical" evidence="13">
    <location>
        <begin position="86"/>
        <end position="108"/>
    </location>
</feature>
<proteinExistence type="inferred from homology"/>
<comment type="subcellular location">
    <subcellularLocation>
        <location evidence="2">Cell membrane</location>
        <topology evidence="2">Multi-pass membrane protein</topology>
    </subcellularLocation>
</comment>
<reference evidence="15 16" key="1">
    <citation type="submission" date="2018-10" db="EMBL/GenBank/DDBJ databases">
        <title>Genomic Encyclopedia of Type Strains, Phase IV (KMG-IV): sequencing the most valuable type-strain genomes for metagenomic binning, comparative biology and taxonomic classification.</title>
        <authorList>
            <person name="Goeker M."/>
        </authorList>
    </citation>
    <scope>NUCLEOTIDE SEQUENCE [LARGE SCALE GENOMIC DNA]</scope>
    <source>
        <strain evidence="15 16">DSM 26916</strain>
    </source>
</reference>
<keyword evidence="3" id="KW-0813">Transport</keyword>
<keyword evidence="6 13" id="KW-0812">Transmembrane</keyword>
<evidence type="ECO:0000256" key="12">
    <source>
        <dbReference type="ARBA" id="ARBA00037975"/>
    </source>
</evidence>
<evidence type="ECO:0000259" key="14">
    <source>
        <dbReference type="Pfam" id="PF01292"/>
    </source>
</evidence>
<evidence type="ECO:0000313" key="15">
    <source>
        <dbReference type="EMBL" id="RLJ65219.1"/>
    </source>
</evidence>
<dbReference type="OrthoDB" id="8723024at2"/>
<evidence type="ECO:0000256" key="6">
    <source>
        <dbReference type="ARBA" id="ARBA00022692"/>
    </source>
</evidence>
<evidence type="ECO:0000313" key="16">
    <source>
        <dbReference type="Proteomes" id="UP000268908"/>
    </source>
</evidence>
<evidence type="ECO:0000256" key="13">
    <source>
        <dbReference type="SAM" id="Phobius"/>
    </source>
</evidence>
<dbReference type="GO" id="GO:0046872">
    <property type="term" value="F:metal ion binding"/>
    <property type="evidence" value="ECO:0007669"/>
    <property type="project" value="UniProtKB-KW"/>
</dbReference>
<dbReference type="PANTHER" id="PTHR30529:SF1">
    <property type="entry name" value="CYTOCHROME B561 HOMOLOG 2"/>
    <property type="match status" value="1"/>
</dbReference>
<dbReference type="GO" id="GO:0009055">
    <property type="term" value="F:electron transfer activity"/>
    <property type="evidence" value="ECO:0007669"/>
    <property type="project" value="InterPro"/>
</dbReference>
<comment type="caution">
    <text evidence="15">The sequence shown here is derived from an EMBL/GenBank/DDBJ whole genome shotgun (WGS) entry which is preliminary data.</text>
</comment>
<dbReference type="Pfam" id="PF01292">
    <property type="entry name" value="Ni_hydr_CYTB"/>
    <property type="match status" value="1"/>
</dbReference>
<dbReference type="Gene3D" id="1.20.950.20">
    <property type="entry name" value="Transmembrane di-heme cytochromes, Chain C"/>
    <property type="match status" value="1"/>
</dbReference>
<protein>
    <submittedName>
        <fullName evidence="15">Cytochrome b561</fullName>
    </submittedName>
</protein>
<sequence>MNQPASSYTRTAILLHWLVAIALVGAFSVGLYMHELPLSPWKLKIYSWHKWAGVTIFLLVLARLAWRATHRPPAAPAGMPAWQDKAAQAVHLLLYALMVAIPLSGWLMSSAKGFQTVYFGVLPLPDLLQKDAALGETLQRIHMLLNFTMAALVAGHAGAAVKHHLIDRDDVLSRMLPFLRKP</sequence>
<evidence type="ECO:0000256" key="11">
    <source>
        <dbReference type="ARBA" id="ARBA00023136"/>
    </source>
</evidence>
<keyword evidence="7" id="KW-0479">Metal-binding</keyword>
<evidence type="ECO:0000256" key="2">
    <source>
        <dbReference type="ARBA" id="ARBA00004651"/>
    </source>
</evidence>
<comment type="cofactor">
    <cofactor evidence="1">
        <name>heme b</name>
        <dbReference type="ChEBI" id="CHEBI:60344"/>
    </cofactor>
</comment>
<name>A0A497XET6_9PROT</name>
<evidence type="ECO:0000256" key="1">
    <source>
        <dbReference type="ARBA" id="ARBA00001970"/>
    </source>
</evidence>
<organism evidence="15 16">
    <name type="scientific">Sulfurisoma sediminicola</name>
    <dbReference type="NCBI Taxonomy" id="1381557"/>
    <lineage>
        <taxon>Bacteria</taxon>
        <taxon>Pseudomonadati</taxon>
        <taxon>Pseudomonadota</taxon>
        <taxon>Betaproteobacteria</taxon>
        <taxon>Nitrosomonadales</taxon>
        <taxon>Sterolibacteriaceae</taxon>
        <taxon>Sulfurisoma</taxon>
    </lineage>
</organism>
<dbReference type="AlphaFoldDB" id="A0A497XET6"/>
<dbReference type="InterPro" id="IPR052168">
    <property type="entry name" value="Cytochrome_b561_oxidase"/>
</dbReference>
<accession>A0A497XET6</accession>
<dbReference type="GO" id="GO:0022904">
    <property type="term" value="P:respiratory electron transport chain"/>
    <property type="evidence" value="ECO:0007669"/>
    <property type="project" value="InterPro"/>
</dbReference>
<dbReference type="InterPro" id="IPR016174">
    <property type="entry name" value="Di-haem_cyt_TM"/>
</dbReference>
<evidence type="ECO:0000256" key="10">
    <source>
        <dbReference type="ARBA" id="ARBA00023004"/>
    </source>
</evidence>
<keyword evidence="11 13" id="KW-0472">Membrane</keyword>
<keyword evidence="10" id="KW-0408">Iron</keyword>
<dbReference type="PANTHER" id="PTHR30529">
    <property type="entry name" value="CYTOCHROME B561"/>
    <property type="match status" value="1"/>
</dbReference>
<feature type="transmembrane region" description="Helical" evidence="13">
    <location>
        <begin position="45"/>
        <end position="66"/>
    </location>
</feature>
<evidence type="ECO:0000256" key="9">
    <source>
        <dbReference type="ARBA" id="ARBA00022989"/>
    </source>
</evidence>
<dbReference type="InterPro" id="IPR011577">
    <property type="entry name" value="Cyt_b561_bac/Ni-Hgenase"/>
</dbReference>
<dbReference type="RefSeq" id="WP_121241899.1">
    <property type="nucleotide sequence ID" value="NZ_BHVV01000008.1"/>
</dbReference>
<feature type="domain" description="Cytochrome b561 bacterial/Ni-hydrogenase" evidence="14">
    <location>
        <begin position="8"/>
        <end position="177"/>
    </location>
</feature>
<evidence type="ECO:0000256" key="8">
    <source>
        <dbReference type="ARBA" id="ARBA00022982"/>
    </source>
</evidence>
<dbReference type="SUPFAM" id="SSF81342">
    <property type="entry name" value="Transmembrane di-heme cytochromes"/>
    <property type="match status" value="1"/>
</dbReference>
<comment type="similarity">
    <text evidence="12">Belongs to the cytochrome b561 family.</text>
</comment>
<keyword evidence="16" id="KW-1185">Reference proteome</keyword>
<dbReference type="GO" id="GO:0005886">
    <property type="term" value="C:plasma membrane"/>
    <property type="evidence" value="ECO:0007669"/>
    <property type="project" value="UniProtKB-SubCell"/>
</dbReference>
<dbReference type="EMBL" id="RCCI01000005">
    <property type="protein sequence ID" value="RLJ65219.1"/>
    <property type="molecule type" value="Genomic_DNA"/>
</dbReference>
<keyword evidence="9 13" id="KW-1133">Transmembrane helix</keyword>
<keyword evidence="8" id="KW-0249">Electron transport</keyword>
<dbReference type="Proteomes" id="UP000268908">
    <property type="component" value="Unassembled WGS sequence"/>
</dbReference>
<evidence type="ECO:0000256" key="3">
    <source>
        <dbReference type="ARBA" id="ARBA00022448"/>
    </source>
</evidence>
<keyword evidence="4" id="KW-1003">Cell membrane</keyword>